<keyword evidence="2" id="KW-1185">Reference proteome</keyword>
<organism evidence="1 2">
    <name type="scientific">Aristaeella hokkaidonensis</name>
    <dbReference type="NCBI Taxonomy" id="3046382"/>
    <lineage>
        <taxon>Bacteria</taxon>
        <taxon>Bacillati</taxon>
        <taxon>Bacillota</taxon>
        <taxon>Clostridia</taxon>
        <taxon>Eubacteriales</taxon>
        <taxon>Aristaeellaceae</taxon>
        <taxon>Aristaeella</taxon>
    </lineage>
</organism>
<accession>A0AC61MWW4</accession>
<reference evidence="1" key="1">
    <citation type="submission" date="2021-01" db="EMBL/GenBank/DDBJ databases">
        <title>Complete genome sequence of Clostridiales bacterium R-7.</title>
        <authorList>
            <person name="Mahoney-Kurpe S.C."/>
            <person name="Palevich N."/>
            <person name="Koike S."/>
            <person name="Moon C.D."/>
            <person name="Attwood G.T."/>
        </authorList>
    </citation>
    <scope>NUCLEOTIDE SEQUENCE</scope>
    <source>
        <strain evidence="1">R-7</strain>
    </source>
</reference>
<proteinExistence type="predicted"/>
<dbReference type="EMBL" id="CP068393">
    <property type="protein sequence ID" value="QUC65998.1"/>
    <property type="molecule type" value="Genomic_DNA"/>
</dbReference>
<protein>
    <submittedName>
        <fullName evidence="1">Uncharacterized protein</fullName>
    </submittedName>
</protein>
<gene>
    <name evidence="1" type="ORF">JYE49_08930</name>
</gene>
<dbReference type="Proteomes" id="UP000682782">
    <property type="component" value="Chromosome"/>
</dbReference>
<evidence type="ECO:0000313" key="2">
    <source>
        <dbReference type="Proteomes" id="UP000682782"/>
    </source>
</evidence>
<evidence type="ECO:0000313" key="1">
    <source>
        <dbReference type="EMBL" id="QUC65998.1"/>
    </source>
</evidence>
<name>A0AC61MWW4_9FIRM</name>
<sequence length="371" mass="40731">MKEINLQNAFWPMTDECHDKLNTALSGLREEEPVKRFTARTVLIAACIIVALMAVALAAGQILGWTDFYSNFYNTFVPDGAQQIMRDNGEVTYTVGPVTFTVGGLYFDGHIATASTNARLAEGINALLTGNDPYDAIGANGENGEMIAQKLGVDPELSWVDAAKELKIPLYSVRAILEAPEEYSGEAMEDPMFNDDGSLTYFSMPLLNGKFHGEAMEFGLYLRVQEINVEDPAQQAEALKEHKTISIPLEAPDDTKEYTVPTNMIVEDTVRLDSVRGDLFSGGLYLTASYTVLKEDTSEDDAVDVLYSLEYVQPNGEPFPTGMSLSGGVKDFDTWPVVETEDMISANQFPEKIGLMINGDEASIVILELKK</sequence>